<keyword evidence="7" id="KW-1185">Reference proteome</keyword>
<feature type="domain" description="C2H2-type" evidence="5">
    <location>
        <begin position="1757"/>
        <end position="1776"/>
    </location>
</feature>
<organism evidence="6 7">
    <name type="scientific">Pangasianodon hypophthalmus</name>
    <name type="common">Striped catfish</name>
    <name type="synonym">Helicophagus hypophthalmus</name>
    <dbReference type="NCBI Taxonomy" id="310915"/>
    <lineage>
        <taxon>Eukaryota</taxon>
        <taxon>Metazoa</taxon>
        <taxon>Chordata</taxon>
        <taxon>Craniata</taxon>
        <taxon>Vertebrata</taxon>
        <taxon>Euteleostomi</taxon>
        <taxon>Actinopterygii</taxon>
        <taxon>Neopterygii</taxon>
        <taxon>Teleostei</taxon>
        <taxon>Ostariophysi</taxon>
        <taxon>Siluriformes</taxon>
        <taxon>Pangasiidae</taxon>
        <taxon>Pangasianodon</taxon>
    </lineage>
</organism>
<proteinExistence type="predicted"/>
<feature type="compositionally biased region" description="Polar residues" evidence="3">
    <location>
        <begin position="1894"/>
        <end position="1932"/>
    </location>
</feature>
<feature type="compositionally biased region" description="Polar residues" evidence="3">
    <location>
        <begin position="1664"/>
        <end position="1690"/>
    </location>
</feature>
<dbReference type="PROSITE" id="PS50157">
    <property type="entry name" value="ZINC_FINGER_C2H2_2"/>
    <property type="match status" value="3"/>
</dbReference>
<feature type="region of interest" description="Disordered" evidence="3">
    <location>
        <begin position="1946"/>
        <end position="1989"/>
    </location>
</feature>
<protein>
    <recommendedName>
        <fullName evidence="8">C2H2-type domain-containing protein</fullName>
    </recommendedName>
</protein>
<gene>
    <name evidence="6" type="ORF">PHYPO_G00177610</name>
</gene>
<feature type="domain" description="C2H2-type" evidence="5">
    <location>
        <begin position="1781"/>
        <end position="1810"/>
    </location>
</feature>
<keyword evidence="2" id="KW-0479">Metal-binding</keyword>
<dbReference type="InterPro" id="IPR052609">
    <property type="entry name" value="Ribosome_Biogenesis_Reg"/>
</dbReference>
<dbReference type="PROSITE" id="PS50013">
    <property type="entry name" value="CHROMO_2"/>
    <property type="match status" value="1"/>
</dbReference>
<feature type="compositionally biased region" description="Polar residues" evidence="3">
    <location>
        <begin position="1976"/>
        <end position="1989"/>
    </location>
</feature>
<dbReference type="SUPFAM" id="SSF57667">
    <property type="entry name" value="beta-beta-alpha zinc fingers"/>
    <property type="match status" value="1"/>
</dbReference>
<keyword evidence="2" id="KW-0862">Zinc</keyword>
<dbReference type="InterPro" id="IPR013087">
    <property type="entry name" value="Znf_C2H2_type"/>
</dbReference>
<evidence type="ECO:0000256" key="1">
    <source>
        <dbReference type="ARBA" id="ARBA00004123"/>
    </source>
</evidence>
<comment type="subcellular location">
    <subcellularLocation>
        <location evidence="1">Nucleus</location>
    </subcellularLocation>
</comment>
<feature type="compositionally biased region" description="Low complexity" evidence="3">
    <location>
        <begin position="1950"/>
        <end position="1959"/>
    </location>
</feature>
<evidence type="ECO:0000256" key="3">
    <source>
        <dbReference type="SAM" id="MobiDB-lite"/>
    </source>
</evidence>
<feature type="compositionally biased region" description="Polar residues" evidence="3">
    <location>
        <begin position="1642"/>
        <end position="1653"/>
    </location>
</feature>
<dbReference type="Pfam" id="PF10441">
    <property type="entry name" value="Urb2"/>
    <property type="match status" value="1"/>
</dbReference>
<accession>A0A5N5PRT9</accession>
<dbReference type="PANTHER" id="PTHR15682:SF2">
    <property type="entry name" value="UNHEALTHY RIBOSOME BIOGENESIS PROTEIN 2 HOMOLOG"/>
    <property type="match status" value="1"/>
</dbReference>
<dbReference type="SUPFAM" id="SSF54160">
    <property type="entry name" value="Chromo domain-like"/>
    <property type="match status" value="1"/>
</dbReference>
<evidence type="ECO:0000313" key="6">
    <source>
        <dbReference type="EMBL" id="KAB5581597.1"/>
    </source>
</evidence>
<evidence type="ECO:0000259" key="5">
    <source>
        <dbReference type="PROSITE" id="PS50157"/>
    </source>
</evidence>
<feature type="region of interest" description="Disordered" evidence="3">
    <location>
        <begin position="1546"/>
        <end position="1714"/>
    </location>
</feature>
<feature type="domain" description="C2H2-type" evidence="5">
    <location>
        <begin position="1813"/>
        <end position="1836"/>
    </location>
</feature>
<dbReference type="InterPro" id="IPR018849">
    <property type="entry name" value="Urb2/Npa2_C"/>
</dbReference>
<dbReference type="GO" id="GO:0005730">
    <property type="term" value="C:nucleolus"/>
    <property type="evidence" value="ECO:0007669"/>
    <property type="project" value="TreeGrafter"/>
</dbReference>
<feature type="domain" description="Chromo" evidence="4">
    <location>
        <begin position="2037"/>
        <end position="2096"/>
    </location>
</feature>
<name>A0A5N5PRT9_PANHP</name>
<dbReference type="PANTHER" id="PTHR15682">
    <property type="entry name" value="UNHEALTHY RIBOSOME BIOGENESIS PROTEIN 2 HOMOLOG"/>
    <property type="match status" value="1"/>
</dbReference>
<reference evidence="6 7" key="1">
    <citation type="submission" date="2019-06" db="EMBL/GenBank/DDBJ databases">
        <title>A chromosome-scale genome assembly of the striped catfish, Pangasianodon hypophthalmus.</title>
        <authorList>
            <person name="Wen M."/>
            <person name="Zahm M."/>
            <person name="Roques C."/>
            <person name="Cabau C."/>
            <person name="Klopp C."/>
            <person name="Donnadieu C."/>
            <person name="Jouanno E."/>
            <person name="Avarre J.-C."/>
            <person name="Campet M."/>
            <person name="Ha T.T.T."/>
            <person name="Dugue R."/>
            <person name="Lampietro C."/>
            <person name="Louis A."/>
            <person name="Herpin A."/>
            <person name="Echchiki A."/>
            <person name="Berthelot C."/>
            <person name="Parey E."/>
            <person name="Roest-Crollius H."/>
            <person name="Braasch I."/>
            <person name="Postlethwait J."/>
            <person name="Bobe J."/>
            <person name="Montfort J."/>
            <person name="Bouchez O."/>
            <person name="Begum T."/>
            <person name="Schartl M."/>
            <person name="Guiguen Y."/>
        </authorList>
    </citation>
    <scope>NUCLEOTIDE SEQUENCE [LARGE SCALE GENOMIC DNA]</scope>
    <source>
        <strain evidence="6 7">Indonesia</strain>
        <tissue evidence="6">Blood</tissue>
    </source>
</reference>
<sequence length="2096" mass="234194">MTAVYSGIHQKLNSHLTPWPDKLKLARFAWVSSQCFLPNKEQFLFDWVARALSGYYSKKVEVPQEVLEGLWTYLNEILHSKKLCNVLSTGKTINIHPTVPQMINERILESTSGTLSVNLCTILSCCEGILTIPVLAVTYTAKYELLVELAVRTCGLACFQLQQQESTKPLSVKAFEVLLLVLSTYLTVQRQQGNPKRVFVQSALFYHEHLQYYKEEVLPSEQRSGGRKGSIGKTLLCPAATILSKLVHGHDANEESFFYGVQSSSLPVLFKFALDAFCKGGENKLVCFHLMTKFVAALDFTEDLNIKETFNEANWSFALLALENILNSCLAGDIYNVAADKIHHGEVQFNFYRKVAQLLFNNSQTGIPAWYRCLKILLALNHQILEPDLDELVSSVWVDADNMELRVKKARETLVCAVLQTYAKLRQLPRLIEELLVIICRPAADELRQELLPEALQNCLGQCLLDSPPSQNLEICRLILEKMQNDLPYVQDGRRESALKMFSLSVLMHAVVFSLKTLDDSTPLPIVRQTQSLMEEMLKFVRSLLQRLEGVSITDSLWVEKIQEASLLLTHTWHEADSLFQIHCSKYTSPAGPTSDVSPISDTVQKVWALTKSGGQVTSPLSKFLQKLLALHRMKRHSLISPSLTLDMDTQDILHETAQVVVNSEELSVNLYTDQTWDRQFCSVNSDTYPVAFWFLVTTNLPLIAPYLPQEVISRIADTILNSLLQGHSGSNMEKTDLSFLLISKQLLESTVLCELPNLHSAVVTSMTDKFFGLPSAPDVHSFCPSFFKSCTEIGVASEGKEGRIAEISSSFNRLKAIAQEIMDCASSGASIPISETQVDTLLQLVRITSVLNPYAISPEDYLGLFLGLFFMTLCVQRNENGALSVPVNLLKELFGLMDSLLVGKNSHTILKVVHGSTLLEAAMTSLFSRFDKALFQSVDRSAWFSFLQSIQAFIRSITYVILERKSSVRINLDKFTSFMIDRACAVGTSSVDSGDCDEALYSFQLHLATLSTLCNEMMSVLGKSPQLDEALTQLLGKIISIMGPATQTALMGRADSGLRQSFSIDVVTVMIKSELAIVSHQTQDIGDGDQHHKLSNMALYNTFGQQILEEIYPAPQPMEFLISSLHYLSAFYMAAEKTQESNLDSLHFKILQSVYKLLSSAWLSVSEVKELEVPLRILLTQLMASSSEEQLQSLFLMIRGGLVASQIEVGYHKDVFAAVTLIKLLASCSLSEASSEMFWRTVPQIMSSLVFVVRASGQVSSLTSILTVPVVETLITLLRQGETHISDPHHVILVLGALEFVPLENQCIEDYYSAFHAIHEALYAIILCYPKVMLKASPVFLNCFYRLVASIIREGRQKGENEKGNDSEKLLKCAMLVERMYTHIGTAAEGFTVLNSFIVAQYVTELQKVTLRPEIKAHLTEGIYCILDQCVEQDIKFLNRTLQMGVKEFICVFGEVIMEVEDPISAKFRTIVEALMIKTTSEIVKVFADVMLETRMEISRSWREIDDLKQELEQREKQRAESNFRSQMTQVTFKTEEDDVVVSQQSPVILESTESRGEVQISEDATVEETDTGQNSVSGLEQAAPEITTRETSVPEAQVTQLEVRHKRGRPSTSHTVSKHQTSVPEAQVTQLEGRHKRGRPSTSHTVSAHQTSARETKVLPNSPIQALSVASPQKPSSSTDSLILSNRSQGKRAVVSKKKYMQKRNTATQSNSVTHTLRDRHLLSSQKPCLCCTSGQCPEQQHKLKKNSPVASCGYTCTDCGTKFQERTEFKSHKCFSKPKCNRCGQTFTSLRTLASHNRRVPPALKKPFPYKCYLCDHMFATRCGWNIHKRIHAHGHVSEIGQQDIPSPSHSFPVPKELKAKVEVRLERISEAQLEAALFPKGSLLLDDKNSVSSVGPSKNLSSVVEPTPFTGSSNKPSTGTTKNASMLNKESVSNSYTELVMECQASSSGTESSESFRQSDDGTEDSVFPTAASKNQPAEKWTQSKSLIARRVDSVECDEGSSSASEDLPKGLNSLSRKRKMSDCNHDMYNGVFPVEKILRWRNTKGRNEVRIKWMPCSLCGAKWKNTWEPAESFISYKDGKNEETGNIYKQN</sequence>
<dbReference type="EMBL" id="VFJC01000004">
    <property type="protein sequence ID" value="KAB5581597.1"/>
    <property type="molecule type" value="Genomic_DNA"/>
</dbReference>
<evidence type="ECO:0000313" key="7">
    <source>
        <dbReference type="Proteomes" id="UP000327468"/>
    </source>
</evidence>
<feature type="compositionally biased region" description="Polar residues" evidence="3">
    <location>
        <begin position="1705"/>
        <end position="1714"/>
    </location>
</feature>
<evidence type="ECO:0000259" key="4">
    <source>
        <dbReference type="PROSITE" id="PS50013"/>
    </source>
</evidence>
<dbReference type="GO" id="GO:0008270">
    <property type="term" value="F:zinc ion binding"/>
    <property type="evidence" value="ECO:0007669"/>
    <property type="project" value="UniProtKB-KW"/>
</dbReference>
<dbReference type="GO" id="GO:0042254">
    <property type="term" value="P:ribosome biogenesis"/>
    <property type="evidence" value="ECO:0007669"/>
    <property type="project" value="TreeGrafter"/>
</dbReference>
<evidence type="ECO:0008006" key="8">
    <source>
        <dbReference type="Google" id="ProtNLM"/>
    </source>
</evidence>
<dbReference type="InterPro" id="IPR036236">
    <property type="entry name" value="Znf_C2H2_sf"/>
</dbReference>
<dbReference type="Proteomes" id="UP000327468">
    <property type="component" value="Chromosome 3"/>
</dbReference>
<dbReference type="CDD" id="cd00024">
    <property type="entry name" value="CD_CSD"/>
    <property type="match status" value="1"/>
</dbReference>
<comment type="caution">
    <text evidence="6">The sequence shown here is derived from an EMBL/GenBank/DDBJ whole genome shotgun (WGS) entry which is preliminary data.</text>
</comment>
<dbReference type="InterPro" id="IPR016197">
    <property type="entry name" value="Chromo-like_dom_sf"/>
</dbReference>
<dbReference type="Gene3D" id="3.30.160.60">
    <property type="entry name" value="Classic Zinc Finger"/>
    <property type="match status" value="1"/>
</dbReference>
<feature type="compositionally biased region" description="Polar residues" evidence="3">
    <location>
        <begin position="1612"/>
        <end position="1632"/>
    </location>
</feature>
<feature type="region of interest" description="Disordered" evidence="3">
    <location>
        <begin position="1893"/>
        <end position="1932"/>
    </location>
</feature>
<dbReference type="SMART" id="SM00355">
    <property type="entry name" value="ZnF_C2H2"/>
    <property type="match status" value="3"/>
</dbReference>
<dbReference type="InterPro" id="IPR000953">
    <property type="entry name" value="Chromo/chromo_shadow_dom"/>
</dbReference>
<keyword evidence="2" id="KW-0863">Zinc-finger</keyword>
<evidence type="ECO:0000256" key="2">
    <source>
        <dbReference type="PROSITE-ProRule" id="PRU00042"/>
    </source>
</evidence>